<feature type="transmembrane region" description="Helical" evidence="1">
    <location>
        <begin position="303"/>
        <end position="320"/>
    </location>
</feature>
<feature type="transmembrane region" description="Helical" evidence="1">
    <location>
        <begin position="99"/>
        <end position="118"/>
    </location>
</feature>
<organism evidence="2">
    <name type="scientific">Erysipelothrix rhusiopathiae</name>
    <dbReference type="NCBI Taxonomy" id="1648"/>
    <lineage>
        <taxon>Bacteria</taxon>
        <taxon>Bacillati</taxon>
        <taxon>Bacillota</taxon>
        <taxon>Erysipelotrichia</taxon>
        <taxon>Erysipelotrichales</taxon>
        <taxon>Erysipelotrichaceae</taxon>
        <taxon>Erysipelothrix</taxon>
    </lineage>
</organism>
<reference evidence="2" key="1">
    <citation type="submission" date="2020-02" db="EMBL/GenBank/DDBJ databases">
        <title>Development of a multiplex PCR-based assay for rapid serotyping of Erysipelothrix species.</title>
        <authorList>
            <person name="Shimoji Y."/>
            <person name="Shiraiwa K."/>
            <person name="Tominaga H."/>
            <person name="Nishikawa S."/>
            <person name="Eguchi M."/>
            <person name="Hikono H."/>
            <person name="Ogawa Y."/>
        </authorList>
    </citation>
    <scope>NUCLEOTIDE SEQUENCE</scope>
    <source>
        <strain evidence="2">545</strain>
    </source>
</reference>
<name>A0A6S6I3E9_ERYRH</name>
<dbReference type="Pfam" id="PF14897">
    <property type="entry name" value="EpsG"/>
    <property type="match status" value="1"/>
</dbReference>
<keyword evidence="1" id="KW-0812">Transmembrane</keyword>
<proteinExistence type="predicted"/>
<dbReference type="EMBL" id="LC528606">
    <property type="protein sequence ID" value="BCB22713.1"/>
    <property type="molecule type" value="Genomic_DNA"/>
</dbReference>
<feature type="transmembrane region" description="Helical" evidence="1">
    <location>
        <begin position="36"/>
        <end position="59"/>
    </location>
</feature>
<evidence type="ECO:0000256" key="1">
    <source>
        <dbReference type="SAM" id="Phobius"/>
    </source>
</evidence>
<dbReference type="AlphaFoldDB" id="A0A6S6I3E9"/>
<keyword evidence="1" id="KW-0472">Membrane</keyword>
<accession>A0A6S6I3E9</accession>
<protein>
    <submittedName>
        <fullName evidence="2">EpsG family protein</fullName>
    </submittedName>
</protein>
<feature type="transmembrane region" description="Helical" evidence="1">
    <location>
        <begin position="276"/>
        <end position="291"/>
    </location>
</feature>
<keyword evidence="1" id="KW-1133">Transmembrane helix</keyword>
<feature type="transmembrane region" description="Helical" evidence="1">
    <location>
        <begin position="171"/>
        <end position="193"/>
    </location>
</feature>
<feature type="transmembrane region" description="Helical" evidence="1">
    <location>
        <begin position="202"/>
        <end position="225"/>
    </location>
</feature>
<feature type="transmembrane region" description="Helical" evidence="1">
    <location>
        <begin position="245"/>
        <end position="264"/>
    </location>
</feature>
<sequence>MKFNECEELIVYYFSFIYLCAFLYFGKHLETKKKFIVAAVPFILIIFLRFGVGADYFSYQTIYESIDPHRINDSFASLPKIETLFKVLMLGGRALGMNYHIFSGLLCTGILLVALLWIKDSSDNFEMATLLYFSTFFLYWNLGALRQVIVIVGSMYVYFNRDRDFDWKIKGLTTFILFFIHGTALIVPIIFIATKFKWNFKIFAIIFVLFPLTRLIYTPAFFSVFENVPVLSKFLLYSDAENIKVLSVPFLLRFAIFSVTLLHYNKLTNKYSKQKNLIDFVLLNMLLYFYLPFSKVLGTRVTVFGYYASIIILPMILSLYEDKKLYKLAFIILLCFNGTQFYNELIKQVKRTGYEFTATRLNFETIFQKNYASFNNMYAFEVQNSELVRAQVKNYQQNKMRTVYAQEALYDPNLVHLSVKFPDSEKVKKGEDFLTFGIVNEKGQIVELPTAKSRFKIYGPFVEETIGERTFTSKLYRKIGNPLVVDFDLVKPEIESRFSDNLKRESKHFPMTIVHKHKFTDYKQLESYNKNTIWRGATYKDLLFDDRSYFMIQTQFSNYFSIVDENGSILTDKFYSSISPFDADGIAVATTKYSREFLDYDGNVIWMELYE</sequence>
<dbReference type="InterPro" id="IPR049458">
    <property type="entry name" value="EpsG-like"/>
</dbReference>
<feature type="transmembrane region" description="Helical" evidence="1">
    <location>
        <begin position="12"/>
        <end position="29"/>
    </location>
</feature>
<feature type="transmembrane region" description="Helical" evidence="1">
    <location>
        <begin position="130"/>
        <end position="159"/>
    </location>
</feature>
<evidence type="ECO:0000313" key="2">
    <source>
        <dbReference type="EMBL" id="BCB22713.1"/>
    </source>
</evidence>